<reference evidence="2" key="1">
    <citation type="journal article" date="2008" name="Genome Res.">
        <title>The genome of Pelotomaculum thermopropionicum reveals niche-associated evolution in anaerobic microbiota.</title>
        <authorList>
            <person name="Kosaka T."/>
            <person name="Kato S."/>
            <person name="Shimoyama T."/>
            <person name="Ishii S."/>
            <person name="Abe T."/>
            <person name="Watanabe K."/>
        </authorList>
    </citation>
    <scope>NUCLEOTIDE SEQUENCE [LARGE SCALE GENOMIC DNA]</scope>
    <source>
        <strain evidence="2">DSM 13744 / JCM 10971 / SI</strain>
    </source>
</reference>
<name>A5D087_PELTS</name>
<gene>
    <name evidence="1" type="ordered locus">PTH_2170</name>
</gene>
<dbReference type="EMBL" id="AP009389">
    <property type="protein sequence ID" value="BAF60351.1"/>
    <property type="molecule type" value="Genomic_DNA"/>
</dbReference>
<dbReference type="Proteomes" id="UP000006556">
    <property type="component" value="Chromosome"/>
</dbReference>
<evidence type="ECO:0000313" key="1">
    <source>
        <dbReference type="EMBL" id="BAF60351.1"/>
    </source>
</evidence>
<accession>A5D087</accession>
<dbReference type="HOGENOM" id="CLU_2451983_0_0_9"/>
<dbReference type="KEGG" id="pth:PTH_2170"/>
<dbReference type="AlphaFoldDB" id="A5D087"/>
<evidence type="ECO:0000313" key="2">
    <source>
        <dbReference type="Proteomes" id="UP000006556"/>
    </source>
</evidence>
<keyword evidence="2" id="KW-1185">Reference proteome</keyword>
<organism evidence="1 2">
    <name type="scientific">Pelotomaculum thermopropionicum (strain DSM 13744 / JCM 10971 / SI)</name>
    <dbReference type="NCBI Taxonomy" id="370438"/>
    <lineage>
        <taxon>Bacteria</taxon>
        <taxon>Bacillati</taxon>
        <taxon>Bacillota</taxon>
        <taxon>Clostridia</taxon>
        <taxon>Eubacteriales</taxon>
        <taxon>Desulfotomaculaceae</taxon>
        <taxon>Pelotomaculum</taxon>
    </lineage>
</organism>
<protein>
    <recommendedName>
        <fullName evidence="3">Transcriptional regulator</fullName>
    </recommendedName>
</protein>
<proteinExistence type="predicted"/>
<sequence length="89" mass="10527">MNKNRLDNIQKLLFGYIWLNGSIVCSKPSLSLKLNIPKYLLGKTIKELTEKRWIRTTGRGKGFRLESIKKEVPKYIIDFMEKNFQKYVC</sequence>
<evidence type="ECO:0008006" key="3">
    <source>
        <dbReference type="Google" id="ProtNLM"/>
    </source>
</evidence>